<dbReference type="Proteomes" id="UP000464577">
    <property type="component" value="Chromosome"/>
</dbReference>
<organism evidence="2 3">
    <name type="scientific">Spirosoma endbachense</name>
    <dbReference type="NCBI Taxonomy" id="2666025"/>
    <lineage>
        <taxon>Bacteria</taxon>
        <taxon>Pseudomonadati</taxon>
        <taxon>Bacteroidota</taxon>
        <taxon>Cytophagia</taxon>
        <taxon>Cytophagales</taxon>
        <taxon>Cytophagaceae</taxon>
        <taxon>Spirosoma</taxon>
    </lineage>
</organism>
<accession>A0A6P1W1E1</accession>
<feature type="signal peptide" evidence="1">
    <location>
        <begin position="1"/>
        <end position="23"/>
    </location>
</feature>
<reference evidence="2 3" key="1">
    <citation type="submission" date="2019-11" db="EMBL/GenBank/DDBJ databases">
        <title>Spirosoma endbachense sp. nov., isolated from a natural salt meadow.</title>
        <authorList>
            <person name="Rojas J."/>
            <person name="Ambika Manirajan B."/>
            <person name="Ratering S."/>
            <person name="Suarez C."/>
            <person name="Geissler-Plaum R."/>
            <person name="Schnell S."/>
        </authorList>
    </citation>
    <scope>NUCLEOTIDE SEQUENCE [LARGE SCALE GENOMIC DNA]</scope>
    <source>
        <strain evidence="2 3">I-24</strain>
    </source>
</reference>
<evidence type="ECO:0000313" key="2">
    <source>
        <dbReference type="EMBL" id="QHV97496.1"/>
    </source>
</evidence>
<dbReference type="RefSeq" id="WP_162387906.1">
    <property type="nucleotide sequence ID" value="NZ_CP045997.1"/>
</dbReference>
<keyword evidence="1" id="KW-0732">Signal</keyword>
<dbReference type="KEGG" id="senf:GJR95_21925"/>
<evidence type="ECO:0000313" key="3">
    <source>
        <dbReference type="Proteomes" id="UP000464577"/>
    </source>
</evidence>
<keyword evidence="3" id="KW-1185">Reference proteome</keyword>
<name>A0A6P1W1E1_9BACT</name>
<evidence type="ECO:0000256" key="1">
    <source>
        <dbReference type="SAM" id="SignalP"/>
    </source>
</evidence>
<dbReference type="AlphaFoldDB" id="A0A6P1W1E1"/>
<feature type="chain" id="PRO_5026758873" evidence="1">
    <location>
        <begin position="24"/>
        <end position="146"/>
    </location>
</feature>
<sequence>MKSRVIFASLILGLGLMTSQADAATTTNTDDSPAATKPASALLVNGSEKQFASYYEQHITKSVRNTNWKNFMSVISLYNQSPAAVLNLSPADRAKFNEAAAQVNTQLVKQNNAEASRWMNQANHTARMINFLWNANQSLSENSDVQ</sequence>
<gene>
    <name evidence="2" type="ORF">GJR95_21925</name>
</gene>
<protein>
    <submittedName>
        <fullName evidence="2">Uncharacterized protein</fullName>
    </submittedName>
</protein>
<proteinExistence type="predicted"/>
<dbReference type="EMBL" id="CP045997">
    <property type="protein sequence ID" value="QHV97496.1"/>
    <property type="molecule type" value="Genomic_DNA"/>
</dbReference>